<name>A0A7I8VTX3_9ANNE</name>
<dbReference type="InterPro" id="IPR029058">
    <property type="entry name" value="AB_hydrolase_fold"/>
</dbReference>
<dbReference type="SUPFAM" id="SSF53474">
    <property type="entry name" value="alpha/beta-Hydrolases"/>
    <property type="match status" value="1"/>
</dbReference>
<evidence type="ECO:0000256" key="5">
    <source>
        <dbReference type="PROSITE-ProRule" id="PRU00023"/>
    </source>
</evidence>
<dbReference type="PROSITE" id="PS50088">
    <property type="entry name" value="ANK_REPEAT"/>
    <property type="match status" value="1"/>
</dbReference>
<dbReference type="EC" id="3.1.1.47" evidence="1"/>
<evidence type="ECO:0000256" key="2">
    <source>
        <dbReference type="ARBA" id="ARBA00022801"/>
    </source>
</evidence>
<evidence type="ECO:0000256" key="4">
    <source>
        <dbReference type="ARBA" id="ARBA00023098"/>
    </source>
</evidence>
<keyword evidence="6" id="KW-1133">Transmembrane helix</keyword>
<proteinExistence type="predicted"/>
<evidence type="ECO:0000256" key="3">
    <source>
        <dbReference type="ARBA" id="ARBA00022963"/>
    </source>
</evidence>
<accession>A0A7I8VTX3</accession>
<dbReference type="PANTHER" id="PTHR10272">
    <property type="entry name" value="PLATELET-ACTIVATING FACTOR ACETYLHYDROLASE"/>
    <property type="match status" value="1"/>
</dbReference>
<keyword evidence="2" id="KW-0378">Hydrolase</keyword>
<dbReference type="OrthoDB" id="2363873at2759"/>
<dbReference type="GO" id="GO:0003847">
    <property type="term" value="F:1-alkyl-2-acetylglycerophosphocholine esterase activity"/>
    <property type="evidence" value="ECO:0007669"/>
    <property type="project" value="UniProtKB-EC"/>
</dbReference>
<dbReference type="EMBL" id="CAJFCJ010000010">
    <property type="protein sequence ID" value="CAD5119389.1"/>
    <property type="molecule type" value="Genomic_DNA"/>
</dbReference>
<protein>
    <recommendedName>
        <fullName evidence="1">1-alkyl-2-acetylglycerophosphocholine esterase</fullName>
        <ecNumber evidence="1">3.1.1.47</ecNumber>
    </recommendedName>
</protein>
<evidence type="ECO:0000256" key="1">
    <source>
        <dbReference type="ARBA" id="ARBA00013201"/>
    </source>
</evidence>
<dbReference type="InterPro" id="IPR036770">
    <property type="entry name" value="Ankyrin_rpt-contain_sf"/>
</dbReference>
<reference evidence="7 8" key="1">
    <citation type="submission" date="2020-08" db="EMBL/GenBank/DDBJ databases">
        <authorList>
            <person name="Hejnol A."/>
        </authorList>
    </citation>
    <scope>NUCLEOTIDE SEQUENCE [LARGE SCALE GENOMIC DNA]</scope>
</reference>
<evidence type="ECO:0000313" key="7">
    <source>
        <dbReference type="EMBL" id="CAD5119389.1"/>
    </source>
</evidence>
<comment type="caution">
    <text evidence="7">The sequence shown here is derived from an EMBL/GenBank/DDBJ whole genome shotgun (WGS) entry which is preliminary data.</text>
</comment>
<dbReference type="SUPFAM" id="SSF48403">
    <property type="entry name" value="Ankyrin repeat"/>
    <property type="match status" value="1"/>
</dbReference>
<feature type="transmembrane region" description="Helical" evidence="6">
    <location>
        <begin position="724"/>
        <end position="746"/>
    </location>
</feature>
<dbReference type="GO" id="GO:0016042">
    <property type="term" value="P:lipid catabolic process"/>
    <property type="evidence" value="ECO:0007669"/>
    <property type="project" value="UniProtKB-KW"/>
</dbReference>
<dbReference type="InterPro" id="IPR002110">
    <property type="entry name" value="Ankyrin_rpt"/>
</dbReference>
<dbReference type="Gene3D" id="3.40.50.1820">
    <property type="entry name" value="alpha/beta hydrolase"/>
    <property type="match status" value="1"/>
</dbReference>
<sequence length="836" mass="96110">MGEKEDTCHKGVSRKEQWPLWLPRKQYCYGYVYFRRYVKILGNLLNWLGGDVYVPALWQAPPRKDKKHPVIVFSHGLGGNRTTYTTICTDFASCGYLVAAIEHKDGSASMTCCFKSPFHSESIETLDLNDLLFLKSHNALQEKWILYERQKDELNYDLRNPQVHTRADECSKVLDVLTRVNSGECEKNYLGSFNMAQFKGLLDLNRVSVVGHSFGGATVVSALAKDKRFKVGVGLDSWMAPLDNDLYSKVTQPLLLVNTETFQWADNVRSMHKLIDPNKNDDLKRILITIRGTCHQTQSDFQFVIPTKLARILDFCHTLDPHTAMALNNKATRGFIALHTGLPEDTHLEVLTVKEMDESTPGGVSLTLNSKGDLQIKTSLLYFKHVFNTGTSTSKLLVTPFHTAIARNLFSVVRQLLEEIEDRNLKNFVLNADIEYKYPALSRTLPEYLYLTRIENLLSQSDRKILLPENHSFENLRAVTSYSQVGEKFEKPLFLAFSTGDTDLIELILYHGAQYNEADSKGNNIIHNLVLLSNDMPDRAILMYRYLLNQSIDLIKELLSRRNKSDLNPVELSASLGLTEMTRTIINTENIYRWVISRCGVINITRYDVTDYESEESKPHKSLLYYLTEMNEIQIVRANKCGLLLTEPFRTWSERKIQQFMRTIVFFVDTNCSGGQNNSTSDSCKLPMFDSFLGSLYETYLLMLTVMAPYDIYFRKSAMPTLSVMLYMICVMTIGVVMINLMVAIMTRRLETIEQSKESILKLEKLAIVLHLQERVNTKFWRVVQKTCSTLINKIFTKIMNRRITEKFRRLKVAEVFTRSGNKVYLDVIEKNFYED</sequence>
<evidence type="ECO:0000313" key="8">
    <source>
        <dbReference type="Proteomes" id="UP000549394"/>
    </source>
</evidence>
<evidence type="ECO:0000256" key="6">
    <source>
        <dbReference type="SAM" id="Phobius"/>
    </source>
</evidence>
<feature type="repeat" description="ANK" evidence="5">
    <location>
        <begin position="488"/>
        <end position="520"/>
    </location>
</feature>
<keyword evidence="8" id="KW-1185">Reference proteome</keyword>
<keyword evidence="3" id="KW-0442">Lipid degradation</keyword>
<dbReference type="SMART" id="SM00248">
    <property type="entry name" value="ANK"/>
    <property type="match status" value="3"/>
</dbReference>
<keyword evidence="4" id="KW-0443">Lipid metabolism</keyword>
<dbReference type="AlphaFoldDB" id="A0A7I8VTX3"/>
<dbReference type="Proteomes" id="UP000549394">
    <property type="component" value="Unassembled WGS sequence"/>
</dbReference>
<organism evidence="7 8">
    <name type="scientific">Dimorphilus gyrociliatus</name>
    <dbReference type="NCBI Taxonomy" id="2664684"/>
    <lineage>
        <taxon>Eukaryota</taxon>
        <taxon>Metazoa</taxon>
        <taxon>Spiralia</taxon>
        <taxon>Lophotrochozoa</taxon>
        <taxon>Annelida</taxon>
        <taxon>Polychaeta</taxon>
        <taxon>Polychaeta incertae sedis</taxon>
        <taxon>Dinophilidae</taxon>
        <taxon>Dimorphilus</taxon>
    </lineage>
</organism>
<keyword evidence="6" id="KW-0812">Transmembrane</keyword>
<gene>
    <name evidence="7" type="ORF">DGYR_LOCUS7639</name>
</gene>
<keyword evidence="6" id="KW-0472">Membrane</keyword>
<dbReference type="PANTHER" id="PTHR10272:SF0">
    <property type="entry name" value="PLATELET-ACTIVATING FACTOR ACETYLHYDROLASE"/>
    <property type="match status" value="1"/>
</dbReference>
<dbReference type="Gene3D" id="1.25.40.20">
    <property type="entry name" value="Ankyrin repeat-containing domain"/>
    <property type="match status" value="1"/>
</dbReference>
<keyword evidence="5" id="KW-0040">ANK repeat</keyword>
<dbReference type="Pfam" id="PF03403">
    <property type="entry name" value="PAF-AH_p_II"/>
    <property type="match status" value="1"/>
</dbReference>